<name>A0ABS5FKX5_9BRAD</name>
<protein>
    <submittedName>
        <fullName evidence="1">DUF2478 domain-containing protein</fullName>
    </submittedName>
</protein>
<organism evidence="1 2">
    <name type="scientific">Bradyrhizobium jicamae</name>
    <dbReference type="NCBI Taxonomy" id="280332"/>
    <lineage>
        <taxon>Bacteria</taxon>
        <taxon>Pseudomonadati</taxon>
        <taxon>Pseudomonadota</taxon>
        <taxon>Alphaproteobacteria</taxon>
        <taxon>Hyphomicrobiales</taxon>
        <taxon>Nitrobacteraceae</taxon>
        <taxon>Bradyrhizobium</taxon>
    </lineage>
</organism>
<dbReference type="Pfam" id="PF10649">
    <property type="entry name" value="DUF2478"/>
    <property type="match status" value="1"/>
</dbReference>
<dbReference type="Proteomes" id="UP001315278">
    <property type="component" value="Unassembled WGS sequence"/>
</dbReference>
<keyword evidence="2" id="KW-1185">Reference proteome</keyword>
<comment type="caution">
    <text evidence="1">The sequence shown here is derived from an EMBL/GenBank/DDBJ whole genome shotgun (WGS) entry which is preliminary data.</text>
</comment>
<evidence type="ECO:0000313" key="1">
    <source>
        <dbReference type="EMBL" id="MBR0797026.1"/>
    </source>
</evidence>
<sequence length="186" mass="19742">MFDAQSDLAALVYDDQDDPDAVLHEFAGELNAQGYRAVGMVQAGQCADSSLSAVLIHSGETLLLAQPPSPGATGCKLDLARLQDAGARVAGALKAGADILIVNRFGKRERDGKGLGYLIERALGADIPVVIAVSRHSFADWIKFAGGMSVKLACERSALQGWWRSVSLRTTTRVASDHVTVCEAFK</sequence>
<proteinExistence type="predicted"/>
<evidence type="ECO:0000313" key="2">
    <source>
        <dbReference type="Proteomes" id="UP001315278"/>
    </source>
</evidence>
<dbReference type="RefSeq" id="WP_212493109.1">
    <property type="nucleotide sequence ID" value="NZ_JAFCJH010000015.1"/>
</dbReference>
<dbReference type="InterPro" id="IPR018912">
    <property type="entry name" value="DUF2478"/>
</dbReference>
<dbReference type="EMBL" id="JAFCJH010000015">
    <property type="protein sequence ID" value="MBR0797026.1"/>
    <property type="molecule type" value="Genomic_DNA"/>
</dbReference>
<reference evidence="2" key="1">
    <citation type="journal article" date="2021" name="ISME J.">
        <title>Evolutionary origin and ecological implication of a unique nif island in free-living Bradyrhizobium lineages.</title>
        <authorList>
            <person name="Tao J."/>
        </authorList>
    </citation>
    <scope>NUCLEOTIDE SEQUENCE [LARGE SCALE GENOMIC DNA]</scope>
    <source>
        <strain evidence="2">SZCCT0434</strain>
    </source>
</reference>
<gene>
    <name evidence="1" type="ORF">JQ615_16665</name>
</gene>
<accession>A0ABS5FKX5</accession>